<evidence type="ECO:0000313" key="9">
    <source>
        <dbReference type="EMBL" id="RKD31658.1"/>
    </source>
</evidence>
<dbReference type="EC" id="2.5.1.129" evidence="7"/>
<gene>
    <name evidence="7" type="primary">ubiX</name>
    <name evidence="9" type="ORF">BET03_12210</name>
</gene>
<accession>A0A419T2M0</accession>
<evidence type="ECO:0000256" key="1">
    <source>
        <dbReference type="ARBA" id="ARBA00022602"/>
    </source>
</evidence>
<dbReference type="SUPFAM" id="SSF52507">
    <property type="entry name" value="Homo-oligomeric flavin-containing Cys decarboxylases, HFCD"/>
    <property type="match status" value="1"/>
</dbReference>
<dbReference type="OrthoDB" id="9781577at2"/>
<keyword evidence="2 7" id="KW-0285">Flavoprotein</keyword>
<feature type="domain" description="Flavoprotein" evidence="8">
    <location>
        <begin position="1"/>
        <end position="172"/>
    </location>
</feature>
<dbReference type="Gene3D" id="3.40.50.1950">
    <property type="entry name" value="Flavin prenyltransferase-like"/>
    <property type="match status" value="1"/>
</dbReference>
<protein>
    <recommendedName>
        <fullName evidence="7">Flavin prenyltransferase UbiX</fullName>
        <ecNumber evidence="7">2.5.1.129</ecNumber>
    </recommendedName>
</protein>
<dbReference type="EMBL" id="MCIB01000016">
    <property type="protein sequence ID" value="RKD31658.1"/>
    <property type="molecule type" value="Genomic_DNA"/>
</dbReference>
<evidence type="ECO:0000256" key="5">
    <source>
        <dbReference type="ARBA" id="ARBA00050612"/>
    </source>
</evidence>
<comment type="similarity">
    <text evidence="6 7">Belongs to the UbiX/PAD1 family.</text>
</comment>
<dbReference type="FunFam" id="3.40.50.1950:FF:000001">
    <property type="entry name" value="Flavin prenyltransferase UbiX"/>
    <property type="match status" value="1"/>
</dbReference>
<feature type="binding site" evidence="7">
    <location>
        <begin position="9"/>
        <end position="11"/>
    </location>
    <ligand>
        <name>FMN</name>
        <dbReference type="ChEBI" id="CHEBI:58210"/>
    </ligand>
</feature>
<reference evidence="9 10" key="1">
    <citation type="submission" date="2016-08" db="EMBL/GenBank/DDBJ databases">
        <title>Novel Firmicutes and Novel Genomes.</title>
        <authorList>
            <person name="Poppleton D.I."/>
            <person name="Gribaldo S."/>
        </authorList>
    </citation>
    <scope>NUCLEOTIDE SEQUENCE [LARGE SCALE GENOMIC DNA]</scope>
    <source>
        <strain evidence="9 10">CTT3</strain>
    </source>
</reference>
<dbReference type="NCBIfam" id="TIGR00421">
    <property type="entry name" value="ubiX_pad"/>
    <property type="match status" value="1"/>
</dbReference>
<dbReference type="InterPro" id="IPR036551">
    <property type="entry name" value="Flavin_trans-like"/>
</dbReference>
<keyword evidence="4 7" id="KW-0808">Transferase</keyword>
<evidence type="ECO:0000256" key="4">
    <source>
        <dbReference type="ARBA" id="ARBA00022679"/>
    </source>
</evidence>
<feature type="binding site" evidence="7">
    <location>
        <position position="121"/>
    </location>
    <ligand>
        <name>FMN</name>
        <dbReference type="ChEBI" id="CHEBI:58210"/>
    </ligand>
</feature>
<feature type="binding site" evidence="7">
    <location>
        <position position="167"/>
    </location>
    <ligand>
        <name>dimethylallyl phosphate</name>
        <dbReference type="ChEBI" id="CHEBI:88052"/>
    </ligand>
</feature>
<keyword evidence="1 7" id="KW-0637">Prenyltransferase</keyword>
<dbReference type="InterPro" id="IPR003382">
    <property type="entry name" value="Flavoprotein"/>
</dbReference>
<sequence length="186" mass="20140">MRITVGISGGSGAIYGVGLLKVLNELGIETHLVVSDMGEYVVEHECGIKLDELKELATYFHDNRNLAAPIASGSFKTDGMVIIPCSMKTLASIANGITDNLLTRAADVTIKERRRLVLVPRETPLSVIHLENMLKLAKAGVVVLPAAPGFYNHPQTIGDIVSIIVGRTLDQLGIEHNLMKRWGEDS</sequence>
<evidence type="ECO:0000256" key="6">
    <source>
        <dbReference type="ARBA" id="ARBA00060793"/>
    </source>
</evidence>
<dbReference type="GO" id="GO:0016831">
    <property type="term" value="F:carboxy-lyase activity"/>
    <property type="evidence" value="ECO:0007669"/>
    <property type="project" value="TreeGrafter"/>
</dbReference>
<feature type="binding site" evidence="7">
    <location>
        <position position="35"/>
    </location>
    <ligand>
        <name>FMN</name>
        <dbReference type="ChEBI" id="CHEBI:58210"/>
    </ligand>
</feature>
<keyword evidence="10" id="KW-1185">Reference proteome</keyword>
<dbReference type="Pfam" id="PF02441">
    <property type="entry name" value="Flavoprotein"/>
    <property type="match status" value="1"/>
</dbReference>
<comment type="function">
    <text evidence="7">Flavin prenyltransferase that catalyzes the synthesis of the prenylated FMN cofactor (prenyl-FMN) for 4-hydroxy-3-polyprenylbenzoic acid decarboxylase UbiD. The prenyltransferase is metal-independent and links a dimethylallyl moiety from dimethylallyl monophosphate (DMAP) to the flavin N5 and C6 atoms of FMN.</text>
</comment>
<evidence type="ECO:0000256" key="3">
    <source>
        <dbReference type="ARBA" id="ARBA00022643"/>
    </source>
</evidence>
<dbReference type="AlphaFoldDB" id="A0A419T2M0"/>
<feature type="binding site" evidence="7">
    <location>
        <begin position="86"/>
        <end position="89"/>
    </location>
    <ligand>
        <name>FMN</name>
        <dbReference type="ChEBI" id="CHEBI:58210"/>
    </ligand>
</feature>
<comment type="catalytic activity">
    <reaction evidence="5 7">
        <text>dimethylallyl phosphate + FMNH2 = prenylated FMNH2 + phosphate</text>
        <dbReference type="Rhea" id="RHEA:37743"/>
        <dbReference type="ChEBI" id="CHEBI:43474"/>
        <dbReference type="ChEBI" id="CHEBI:57618"/>
        <dbReference type="ChEBI" id="CHEBI:87467"/>
        <dbReference type="ChEBI" id="CHEBI:88052"/>
        <dbReference type="EC" id="2.5.1.129"/>
    </reaction>
</comment>
<dbReference type="HAMAP" id="MF_01984">
    <property type="entry name" value="ubiX_pad"/>
    <property type="match status" value="1"/>
</dbReference>
<evidence type="ECO:0000256" key="2">
    <source>
        <dbReference type="ARBA" id="ARBA00022630"/>
    </source>
</evidence>
<proteinExistence type="inferred from homology"/>
<dbReference type="NCBIfam" id="NF004685">
    <property type="entry name" value="PRK06029.1"/>
    <property type="match status" value="1"/>
</dbReference>
<name>A0A419T2M0_9FIRM</name>
<dbReference type="RefSeq" id="WP_120169222.1">
    <property type="nucleotide sequence ID" value="NZ_MCIB01000016.1"/>
</dbReference>
<evidence type="ECO:0000256" key="7">
    <source>
        <dbReference type="HAMAP-Rule" id="MF_01984"/>
    </source>
</evidence>
<comment type="caution">
    <text evidence="7">Lacks conserved residue(s) required for the propagation of feature annotation.</text>
</comment>
<feature type="binding site" evidence="7">
    <location>
        <position position="151"/>
    </location>
    <ligand>
        <name>dimethylallyl phosphate</name>
        <dbReference type="ChEBI" id="CHEBI:88052"/>
    </ligand>
</feature>
<organism evidence="9 10">
    <name type="scientific">Thermohalobacter berrensis</name>
    <dbReference type="NCBI Taxonomy" id="99594"/>
    <lineage>
        <taxon>Bacteria</taxon>
        <taxon>Bacillati</taxon>
        <taxon>Bacillota</taxon>
        <taxon>Tissierellia</taxon>
        <taxon>Tissierellales</taxon>
        <taxon>Thermohalobacteraceae</taxon>
        <taxon>Thermohalobacter</taxon>
    </lineage>
</organism>
<dbReference type="InterPro" id="IPR004507">
    <property type="entry name" value="UbiX-like"/>
</dbReference>
<dbReference type="PANTHER" id="PTHR43374">
    <property type="entry name" value="FLAVIN PRENYLTRANSFERASE"/>
    <property type="match status" value="1"/>
</dbReference>
<evidence type="ECO:0000313" key="10">
    <source>
        <dbReference type="Proteomes" id="UP000284177"/>
    </source>
</evidence>
<dbReference type="GO" id="GO:0106141">
    <property type="term" value="F:flavin prenyltransferase activity"/>
    <property type="evidence" value="ECO:0007669"/>
    <property type="project" value="UniProtKB-EC"/>
</dbReference>
<keyword evidence="3 7" id="KW-0288">FMN</keyword>
<evidence type="ECO:0000259" key="8">
    <source>
        <dbReference type="Pfam" id="PF02441"/>
    </source>
</evidence>
<dbReference type="PANTHER" id="PTHR43374:SF1">
    <property type="entry name" value="FLAVIN PRENYLTRANSFERASE PAD1, MITOCHONDRIAL"/>
    <property type="match status" value="1"/>
</dbReference>
<comment type="caution">
    <text evidence="9">The sequence shown here is derived from an EMBL/GenBank/DDBJ whole genome shotgun (WGS) entry which is preliminary data.</text>
</comment>
<dbReference type="Proteomes" id="UP000284177">
    <property type="component" value="Unassembled WGS sequence"/>
</dbReference>